<dbReference type="Pfam" id="PF00825">
    <property type="entry name" value="Ribonuclease_P"/>
    <property type="match status" value="1"/>
</dbReference>
<proteinExistence type="inferred from homology"/>
<dbReference type="HAMAP" id="MF_00227">
    <property type="entry name" value="RNase_P"/>
    <property type="match status" value="1"/>
</dbReference>
<dbReference type="RefSeq" id="WP_188459101.1">
    <property type="nucleotide sequence ID" value="NZ_BMGM01000009.1"/>
</dbReference>
<evidence type="ECO:0000313" key="8">
    <source>
        <dbReference type="EMBL" id="GGE40873.1"/>
    </source>
</evidence>
<evidence type="ECO:0000313" key="9">
    <source>
        <dbReference type="Proteomes" id="UP000599179"/>
    </source>
</evidence>
<keyword evidence="1 6" id="KW-0819">tRNA processing</keyword>
<evidence type="ECO:0000256" key="1">
    <source>
        <dbReference type="ARBA" id="ARBA00022694"/>
    </source>
</evidence>
<dbReference type="EC" id="3.1.26.5" evidence="6 7"/>
<keyword evidence="9" id="KW-1185">Reference proteome</keyword>
<evidence type="ECO:0000256" key="3">
    <source>
        <dbReference type="ARBA" id="ARBA00022759"/>
    </source>
</evidence>
<keyword evidence="4 6" id="KW-0378">Hydrolase</keyword>
<evidence type="ECO:0000256" key="5">
    <source>
        <dbReference type="ARBA" id="ARBA00022884"/>
    </source>
</evidence>
<comment type="catalytic activity">
    <reaction evidence="6">
        <text>Endonucleolytic cleavage of RNA, removing 5'-extranucleotides from tRNA precursor.</text>
        <dbReference type="EC" id="3.1.26.5"/>
    </reaction>
</comment>
<evidence type="ECO:0000256" key="7">
    <source>
        <dbReference type="NCBIfam" id="TIGR00188"/>
    </source>
</evidence>
<dbReference type="PANTHER" id="PTHR33992:SF1">
    <property type="entry name" value="RIBONUCLEASE P PROTEIN COMPONENT"/>
    <property type="match status" value="1"/>
</dbReference>
<sequence length="127" mass="15062">MLNTEHQANFKFPKQLRLTHKKRIAELFADGKSAKAFPFRTKFLPNHLAHHRILIAVPKRNIPLASNRNHIKRLMREAFRLNQHQLNTSPHHIDLLFIFTGKEKPTYAEVEKKLVQLFEKIQLQIIR</sequence>
<dbReference type="InterPro" id="IPR014721">
    <property type="entry name" value="Ribsml_uS5_D2-typ_fold_subgr"/>
</dbReference>
<evidence type="ECO:0000256" key="4">
    <source>
        <dbReference type="ARBA" id="ARBA00022801"/>
    </source>
</evidence>
<keyword evidence="2 6" id="KW-0540">Nuclease</keyword>
<comment type="similarity">
    <text evidence="6">Belongs to the RnpA family.</text>
</comment>
<dbReference type="SUPFAM" id="SSF54211">
    <property type="entry name" value="Ribosomal protein S5 domain 2-like"/>
    <property type="match status" value="1"/>
</dbReference>
<dbReference type="InterPro" id="IPR000100">
    <property type="entry name" value="RNase_P"/>
</dbReference>
<keyword evidence="5 6" id="KW-0694">RNA-binding</keyword>
<gene>
    <name evidence="6 8" type="primary">rnpA</name>
    <name evidence="8" type="ORF">GCM10010832_21200</name>
</gene>
<accession>A0ABQ1SI88</accession>
<comment type="subunit">
    <text evidence="6">Consists of a catalytic RNA component (M1 or rnpB) and a protein subunit.</text>
</comment>
<comment type="caution">
    <text evidence="8">The sequence shown here is derived from an EMBL/GenBank/DDBJ whole genome shotgun (WGS) entry which is preliminary data.</text>
</comment>
<name>A0ABQ1SI88_9FLAO</name>
<dbReference type="EMBL" id="BMGM01000009">
    <property type="protein sequence ID" value="GGE40873.1"/>
    <property type="molecule type" value="Genomic_DNA"/>
</dbReference>
<comment type="function">
    <text evidence="6">RNaseP catalyzes the removal of the 5'-leader sequence from pre-tRNA to produce the mature 5'-terminus. It can also cleave other RNA substrates such as 4.5S RNA. The protein component plays an auxiliary but essential role in vivo by binding to the 5'-leader sequence and broadening the substrate specificity of the ribozyme.</text>
</comment>
<reference evidence="9" key="1">
    <citation type="journal article" date="2019" name="Int. J. Syst. Evol. Microbiol.">
        <title>The Global Catalogue of Microorganisms (GCM) 10K type strain sequencing project: providing services to taxonomists for standard genome sequencing and annotation.</title>
        <authorList>
            <consortium name="The Broad Institute Genomics Platform"/>
            <consortium name="The Broad Institute Genome Sequencing Center for Infectious Disease"/>
            <person name="Wu L."/>
            <person name="Ma J."/>
        </authorList>
    </citation>
    <scope>NUCLEOTIDE SEQUENCE [LARGE SCALE GENOMIC DNA]</scope>
    <source>
        <strain evidence="9">CGMCC 1.12931</strain>
    </source>
</reference>
<dbReference type="InterPro" id="IPR020568">
    <property type="entry name" value="Ribosomal_Su5_D2-typ_SF"/>
</dbReference>
<evidence type="ECO:0000256" key="6">
    <source>
        <dbReference type="HAMAP-Rule" id="MF_00227"/>
    </source>
</evidence>
<organism evidence="8 9">
    <name type="scientific">Psychroflexus planctonicus</name>
    <dbReference type="NCBI Taxonomy" id="1526575"/>
    <lineage>
        <taxon>Bacteria</taxon>
        <taxon>Pseudomonadati</taxon>
        <taxon>Bacteroidota</taxon>
        <taxon>Flavobacteriia</taxon>
        <taxon>Flavobacteriales</taxon>
        <taxon>Flavobacteriaceae</taxon>
        <taxon>Psychroflexus</taxon>
    </lineage>
</organism>
<dbReference type="Gene3D" id="3.30.230.10">
    <property type="match status" value="1"/>
</dbReference>
<dbReference type="NCBIfam" id="TIGR00188">
    <property type="entry name" value="rnpA"/>
    <property type="match status" value="1"/>
</dbReference>
<keyword evidence="3 6" id="KW-0255">Endonuclease</keyword>
<protein>
    <recommendedName>
        <fullName evidence="6 7">Ribonuclease P protein component</fullName>
        <shortName evidence="6">RNase P protein</shortName>
        <shortName evidence="6">RNaseP protein</shortName>
        <ecNumber evidence="6 7">3.1.26.5</ecNumber>
    </recommendedName>
    <alternativeName>
        <fullName evidence="6">Protein C5</fullName>
    </alternativeName>
</protein>
<dbReference type="PANTHER" id="PTHR33992">
    <property type="entry name" value="RIBONUCLEASE P PROTEIN COMPONENT"/>
    <property type="match status" value="1"/>
</dbReference>
<evidence type="ECO:0000256" key="2">
    <source>
        <dbReference type="ARBA" id="ARBA00022722"/>
    </source>
</evidence>
<dbReference type="Proteomes" id="UP000599179">
    <property type="component" value="Unassembled WGS sequence"/>
</dbReference>